<protein>
    <submittedName>
        <fullName evidence="4">DUF4350 domain-containing protein</fullName>
    </submittedName>
</protein>
<reference evidence="4 5" key="1">
    <citation type="submission" date="2024-01" db="EMBL/GenBank/DDBJ databases">
        <title>Genome insights into Plantactinospora veratri sp. nov.</title>
        <authorList>
            <person name="Wang L."/>
        </authorList>
    </citation>
    <scope>NUCLEOTIDE SEQUENCE [LARGE SCALE GENOMIC DNA]</scope>
    <source>
        <strain evidence="4 5">NEAU-FHS4</strain>
    </source>
</reference>
<organism evidence="4 5">
    <name type="scientific">Plantactinospora veratri</name>
    <dbReference type="NCBI Taxonomy" id="1436122"/>
    <lineage>
        <taxon>Bacteria</taxon>
        <taxon>Bacillati</taxon>
        <taxon>Actinomycetota</taxon>
        <taxon>Actinomycetes</taxon>
        <taxon>Micromonosporales</taxon>
        <taxon>Micromonosporaceae</taxon>
        <taxon>Plantactinospora</taxon>
    </lineage>
</organism>
<gene>
    <name evidence="4" type="ORF">V1634_23140</name>
</gene>
<comment type="caution">
    <text evidence="4">The sequence shown here is derived from an EMBL/GenBank/DDBJ whole genome shotgun (WGS) entry which is preliminary data.</text>
</comment>
<sequence>MTPAPETPVPDARASDTHAPSGNRPGRAEPPGPDRSGMPAAAGRRRRRWHRVAIPLGAVAVLLAVTGITRAIDQPDPGSVGFLSPVNVDDEGGSRLADRLRNEGVTVERFTSTRRALIEATSRGFTLFVPSPGLVHPLYLPYLAEPAVRARVVLVDPPQRVLDDAGLPLAVAGRRWAAGAVEADADGRPCPLPEAARAGRAAVLLQRYASPPGLGDGTDHCYASGLVRTEQRGSEVVVIGASDPFRNDRIAEQGNSALATGLLGTHDRVVWLDLAGPEPPPPYHRDGELEPWTSMPDGSGTGSDGEREGGDGDREYEGRPQPQPGQDDQGAPPDRRNPLWDAFPPWFWALLAQLALALLLVVLWRARRLGPPVAEPLPVTVPSAETVLGRGRLYQRARAYGPAAETLRAAALHRLTQSRAVPQDAGPDELATAVAARTGRGAAEVHDLLHGPAPETNQQLLDLARALDDLAASPGTAPSDQPRHDRPIEGEAR</sequence>
<feature type="region of interest" description="Disordered" evidence="1">
    <location>
        <begin position="1"/>
        <end position="46"/>
    </location>
</feature>
<feature type="domain" description="DUF4350" evidence="3">
    <location>
        <begin position="87"/>
        <end position="263"/>
    </location>
</feature>
<feature type="transmembrane region" description="Helical" evidence="2">
    <location>
        <begin position="346"/>
        <end position="364"/>
    </location>
</feature>
<evidence type="ECO:0000256" key="1">
    <source>
        <dbReference type="SAM" id="MobiDB-lite"/>
    </source>
</evidence>
<keyword evidence="5" id="KW-1185">Reference proteome</keyword>
<feature type="compositionally biased region" description="Basic and acidic residues" evidence="1">
    <location>
        <begin position="481"/>
        <end position="493"/>
    </location>
</feature>
<evidence type="ECO:0000313" key="5">
    <source>
        <dbReference type="Proteomes" id="UP001339911"/>
    </source>
</evidence>
<dbReference type="RefSeq" id="WP_331209974.1">
    <property type="nucleotide sequence ID" value="NZ_JAZGQL010000017.1"/>
</dbReference>
<dbReference type="EMBL" id="JAZGQL010000017">
    <property type="protein sequence ID" value="MEE6309732.1"/>
    <property type="molecule type" value="Genomic_DNA"/>
</dbReference>
<feature type="region of interest" description="Disordered" evidence="1">
    <location>
        <begin position="467"/>
        <end position="493"/>
    </location>
</feature>
<feature type="compositionally biased region" description="Basic and acidic residues" evidence="1">
    <location>
        <begin position="304"/>
        <end position="318"/>
    </location>
</feature>
<evidence type="ECO:0000313" key="4">
    <source>
        <dbReference type="EMBL" id="MEE6309732.1"/>
    </source>
</evidence>
<evidence type="ECO:0000259" key="3">
    <source>
        <dbReference type="Pfam" id="PF14258"/>
    </source>
</evidence>
<feature type="region of interest" description="Disordered" evidence="1">
    <location>
        <begin position="273"/>
        <end position="337"/>
    </location>
</feature>
<evidence type="ECO:0000256" key="2">
    <source>
        <dbReference type="SAM" id="Phobius"/>
    </source>
</evidence>
<accession>A0ABU7SIK7</accession>
<name>A0ABU7SIK7_9ACTN</name>
<dbReference type="Proteomes" id="UP001339911">
    <property type="component" value="Unassembled WGS sequence"/>
</dbReference>
<keyword evidence="2" id="KW-1133">Transmembrane helix</keyword>
<keyword evidence="2" id="KW-0812">Transmembrane</keyword>
<keyword evidence="2" id="KW-0472">Membrane</keyword>
<proteinExistence type="predicted"/>
<dbReference type="Pfam" id="PF14258">
    <property type="entry name" value="DUF4350"/>
    <property type="match status" value="1"/>
</dbReference>
<dbReference type="InterPro" id="IPR025646">
    <property type="entry name" value="DUF4350"/>
</dbReference>